<dbReference type="PROSITE" id="PS00061">
    <property type="entry name" value="ADH_SHORT"/>
    <property type="match status" value="1"/>
</dbReference>
<evidence type="ECO:0000313" key="3">
    <source>
        <dbReference type="EMBL" id="QAY72920.1"/>
    </source>
</evidence>
<gene>
    <name evidence="3" type="ORF">ET445_05750</name>
</gene>
<dbReference type="PANTHER" id="PTHR43943">
    <property type="entry name" value="DEHYDROGENASE/REDUCTASE (SDR FAMILY) MEMBER 4"/>
    <property type="match status" value="1"/>
</dbReference>
<evidence type="ECO:0000256" key="1">
    <source>
        <dbReference type="ARBA" id="ARBA00006484"/>
    </source>
</evidence>
<dbReference type="Proteomes" id="UP000291259">
    <property type="component" value="Chromosome"/>
</dbReference>
<reference evidence="3 4" key="1">
    <citation type="submission" date="2019-01" db="EMBL/GenBank/DDBJ databases">
        <title>Genome sequencing of strain FW100M-8.</title>
        <authorList>
            <person name="Heo J."/>
            <person name="Kim S.-J."/>
            <person name="Kim J.-S."/>
            <person name="Hong S.-B."/>
            <person name="Kwon S.-W."/>
        </authorList>
    </citation>
    <scope>NUCLEOTIDE SEQUENCE [LARGE SCALE GENOMIC DNA]</scope>
    <source>
        <strain evidence="3 4">FW100M-8</strain>
    </source>
</reference>
<name>A0A4P6F9R2_9MICO</name>
<feature type="region of interest" description="Disordered" evidence="2">
    <location>
        <begin position="164"/>
        <end position="191"/>
    </location>
</feature>
<evidence type="ECO:0000313" key="4">
    <source>
        <dbReference type="Proteomes" id="UP000291259"/>
    </source>
</evidence>
<dbReference type="InterPro" id="IPR020904">
    <property type="entry name" value="Sc_DH/Rdtase_CS"/>
</dbReference>
<dbReference type="AlphaFoldDB" id="A0A4P6F9R2"/>
<dbReference type="OrthoDB" id="9803333at2"/>
<dbReference type="InterPro" id="IPR036291">
    <property type="entry name" value="NAD(P)-bd_dom_sf"/>
</dbReference>
<dbReference type="KEGG" id="agf:ET445_05750"/>
<keyword evidence="4" id="KW-1185">Reference proteome</keyword>
<dbReference type="RefSeq" id="WP_129189661.1">
    <property type="nucleotide sequence ID" value="NZ_CP035491.1"/>
</dbReference>
<dbReference type="Pfam" id="PF13561">
    <property type="entry name" value="adh_short_C2"/>
    <property type="match status" value="1"/>
</dbReference>
<dbReference type="EMBL" id="CP035491">
    <property type="protein sequence ID" value="QAY72920.1"/>
    <property type="molecule type" value="Genomic_DNA"/>
</dbReference>
<dbReference type="Gene3D" id="3.40.50.720">
    <property type="entry name" value="NAD(P)-binding Rossmann-like Domain"/>
    <property type="match status" value="1"/>
</dbReference>
<evidence type="ECO:0000256" key="2">
    <source>
        <dbReference type="SAM" id="MobiDB-lite"/>
    </source>
</evidence>
<dbReference type="CDD" id="cd05233">
    <property type="entry name" value="SDR_c"/>
    <property type="match status" value="1"/>
</dbReference>
<protein>
    <submittedName>
        <fullName evidence="3">SDR family oxidoreductase</fullName>
    </submittedName>
</protein>
<dbReference type="InterPro" id="IPR002347">
    <property type="entry name" value="SDR_fam"/>
</dbReference>
<accession>A0A4P6F9R2</accession>
<proteinExistence type="inferred from homology"/>
<comment type="similarity">
    <text evidence="1">Belongs to the short-chain dehydrogenases/reductases (SDR) family.</text>
</comment>
<dbReference type="PANTHER" id="PTHR43943:SF2">
    <property type="entry name" value="DEHYDROGENASE_REDUCTASE 4"/>
    <property type="match status" value="1"/>
</dbReference>
<dbReference type="SUPFAM" id="SSF51735">
    <property type="entry name" value="NAD(P)-binding Rossmann-fold domains"/>
    <property type="match status" value="1"/>
</dbReference>
<dbReference type="PRINTS" id="PR00081">
    <property type="entry name" value="GDHRDH"/>
</dbReference>
<sequence length="314" mass="32964">MHEHSELPLLGRTALVTGVSRRRGIAYAVARKLASLGANVFIQHHRPHDLDQPWGGDDLDAVRAGIRDALAPGARFGDLGIDLGATARESEASERSEPAERLIEAAAALTGHLDLLLCIHARSGDSGGILDLTGALLDAHWDVNTRSTLLLTAAFARRIAGVPTPSVDAAPRRPGERGEHGASAATSTDRPFAAPTGHVVWMTSGQIHGPMRGEVPYATSKAALAGVTSTVAAELLEIGIRLNTVNPGPVNTGYLDPETTDRPLDAATEWIATTPFGRWGRPEDTAELIAWLCTDAGSWVVGQVLTSDGGIGIS</sequence>
<feature type="compositionally biased region" description="Basic and acidic residues" evidence="2">
    <location>
        <begin position="170"/>
        <end position="180"/>
    </location>
</feature>
<organism evidence="3 4">
    <name type="scientific">Agromyces protaetiae</name>
    <dbReference type="NCBI Taxonomy" id="2509455"/>
    <lineage>
        <taxon>Bacteria</taxon>
        <taxon>Bacillati</taxon>
        <taxon>Actinomycetota</taxon>
        <taxon>Actinomycetes</taxon>
        <taxon>Micrococcales</taxon>
        <taxon>Microbacteriaceae</taxon>
        <taxon>Agromyces</taxon>
    </lineage>
</organism>